<gene>
    <name evidence="3" type="ORF">A2841_02125</name>
</gene>
<reference evidence="3 4" key="1">
    <citation type="journal article" date="2016" name="Nat. Commun.">
        <title>Thousands of microbial genomes shed light on interconnected biogeochemical processes in an aquifer system.</title>
        <authorList>
            <person name="Anantharaman K."/>
            <person name="Brown C.T."/>
            <person name="Hug L.A."/>
            <person name="Sharon I."/>
            <person name="Castelle C.J."/>
            <person name="Probst A.J."/>
            <person name="Thomas B.C."/>
            <person name="Singh A."/>
            <person name="Wilkins M.J."/>
            <person name="Karaoz U."/>
            <person name="Brodie E.L."/>
            <person name="Williams K.H."/>
            <person name="Hubbard S.S."/>
            <person name="Banfield J.F."/>
        </authorList>
    </citation>
    <scope>NUCLEOTIDE SEQUENCE [LARGE SCALE GENOMIC DNA]</scope>
</reference>
<dbReference type="Proteomes" id="UP000178249">
    <property type="component" value="Unassembled WGS sequence"/>
</dbReference>
<dbReference type="AlphaFoldDB" id="A0A1F6C327"/>
<dbReference type="Pfam" id="PF01230">
    <property type="entry name" value="HIT"/>
    <property type="match status" value="1"/>
</dbReference>
<dbReference type="InterPro" id="IPR036265">
    <property type="entry name" value="HIT-like_sf"/>
</dbReference>
<evidence type="ECO:0000313" key="3">
    <source>
        <dbReference type="EMBL" id="OGG43606.1"/>
    </source>
</evidence>
<name>A0A1F6C327_9BACT</name>
<dbReference type="EMBL" id="MFKP01000035">
    <property type="protein sequence ID" value="OGG43606.1"/>
    <property type="molecule type" value="Genomic_DNA"/>
</dbReference>
<dbReference type="PROSITE" id="PS51084">
    <property type="entry name" value="HIT_2"/>
    <property type="match status" value="1"/>
</dbReference>
<dbReference type="PANTHER" id="PTHR42997:SF1">
    <property type="entry name" value="AP-4-A PHOSPHORYLASE"/>
    <property type="match status" value="1"/>
</dbReference>
<evidence type="ECO:0000256" key="1">
    <source>
        <dbReference type="PROSITE-ProRule" id="PRU00464"/>
    </source>
</evidence>
<sequence>MEKTCFKCNKQKNTILLIDCQSIKSYEILRFLHRLDIVPTHTHMAFYYSPFRKEYTPKQDAKICPFCDPRVLGEESVRDLAGKVIENDSYIWLVNFFPKFEGHTMIVPKRHILSLTEESEKEVVDRHQIINKAVETLRKAYPEGGVEIFLQFGDGSQSSVPHLHWHVVPALPQDPLRSFEKLGQFHTPDEKGETVLRFPIEIQHVRGSLLDLLAKTLDSE</sequence>
<evidence type="ECO:0000313" key="4">
    <source>
        <dbReference type="Proteomes" id="UP000178249"/>
    </source>
</evidence>
<protein>
    <recommendedName>
        <fullName evidence="2">HIT domain-containing protein</fullName>
    </recommendedName>
</protein>
<dbReference type="PANTHER" id="PTHR42997">
    <property type="entry name" value="HIT FAMILY HYDROLASE"/>
    <property type="match status" value="1"/>
</dbReference>
<dbReference type="InterPro" id="IPR011146">
    <property type="entry name" value="HIT-like"/>
</dbReference>
<accession>A0A1F6C327</accession>
<feature type="short sequence motif" description="Histidine triad motif" evidence="1">
    <location>
        <begin position="162"/>
        <end position="166"/>
    </location>
</feature>
<dbReference type="InterPro" id="IPR052908">
    <property type="entry name" value="AP-4-A_phosphorylase"/>
</dbReference>
<proteinExistence type="predicted"/>
<evidence type="ECO:0000259" key="2">
    <source>
        <dbReference type="PROSITE" id="PS51084"/>
    </source>
</evidence>
<dbReference type="GO" id="GO:0003824">
    <property type="term" value="F:catalytic activity"/>
    <property type="evidence" value="ECO:0007669"/>
    <property type="project" value="InterPro"/>
</dbReference>
<organism evidence="3 4">
    <name type="scientific">Candidatus Kaiserbacteria bacterium RIFCSPHIGHO2_01_FULL_48_10</name>
    <dbReference type="NCBI Taxonomy" id="1798476"/>
    <lineage>
        <taxon>Bacteria</taxon>
        <taxon>Candidatus Kaiseribacteriota</taxon>
    </lineage>
</organism>
<dbReference type="Gene3D" id="3.30.428.10">
    <property type="entry name" value="HIT-like"/>
    <property type="match status" value="1"/>
</dbReference>
<dbReference type="SUPFAM" id="SSF54197">
    <property type="entry name" value="HIT-like"/>
    <property type="match status" value="1"/>
</dbReference>
<feature type="domain" description="HIT" evidence="2">
    <location>
        <begin position="71"/>
        <end position="177"/>
    </location>
</feature>
<comment type="caution">
    <text evidence="3">The sequence shown here is derived from an EMBL/GenBank/DDBJ whole genome shotgun (WGS) entry which is preliminary data.</text>
</comment>